<dbReference type="EMBL" id="ML994709">
    <property type="protein sequence ID" value="KAF2176448.1"/>
    <property type="molecule type" value="Genomic_DNA"/>
</dbReference>
<dbReference type="Gene3D" id="3.40.50.300">
    <property type="entry name" value="P-loop containing nucleotide triphosphate hydrolases"/>
    <property type="match status" value="1"/>
</dbReference>
<dbReference type="AlphaFoldDB" id="A0A6A6DDA0"/>
<reference evidence="1" key="1">
    <citation type="journal article" date="2020" name="Stud. Mycol.">
        <title>101 Dothideomycetes genomes: a test case for predicting lifestyles and emergence of pathogens.</title>
        <authorList>
            <person name="Haridas S."/>
            <person name="Albert R."/>
            <person name="Binder M."/>
            <person name="Bloem J."/>
            <person name="Labutti K."/>
            <person name="Salamov A."/>
            <person name="Andreopoulos B."/>
            <person name="Baker S."/>
            <person name="Barry K."/>
            <person name="Bills G."/>
            <person name="Bluhm B."/>
            <person name="Cannon C."/>
            <person name="Castanera R."/>
            <person name="Culley D."/>
            <person name="Daum C."/>
            <person name="Ezra D."/>
            <person name="Gonzalez J."/>
            <person name="Henrissat B."/>
            <person name="Kuo A."/>
            <person name="Liang C."/>
            <person name="Lipzen A."/>
            <person name="Lutzoni F."/>
            <person name="Magnuson J."/>
            <person name="Mondo S."/>
            <person name="Nolan M."/>
            <person name="Ohm R."/>
            <person name="Pangilinan J."/>
            <person name="Park H.-J."/>
            <person name="Ramirez L."/>
            <person name="Alfaro M."/>
            <person name="Sun H."/>
            <person name="Tritt A."/>
            <person name="Yoshinaga Y."/>
            <person name="Zwiers L.-H."/>
            <person name="Turgeon B."/>
            <person name="Goodwin S."/>
            <person name="Spatafora J."/>
            <person name="Crous P."/>
            <person name="Grigoriev I."/>
        </authorList>
    </citation>
    <scope>NUCLEOTIDE SEQUENCE</scope>
    <source>
        <strain evidence="1">CBS 207.26</strain>
    </source>
</reference>
<dbReference type="OrthoDB" id="59699at2759"/>
<organism evidence="1 2">
    <name type="scientific">Zopfia rhizophila CBS 207.26</name>
    <dbReference type="NCBI Taxonomy" id="1314779"/>
    <lineage>
        <taxon>Eukaryota</taxon>
        <taxon>Fungi</taxon>
        <taxon>Dikarya</taxon>
        <taxon>Ascomycota</taxon>
        <taxon>Pezizomycotina</taxon>
        <taxon>Dothideomycetes</taxon>
        <taxon>Dothideomycetes incertae sedis</taxon>
        <taxon>Zopfiaceae</taxon>
        <taxon>Zopfia</taxon>
    </lineage>
</organism>
<sequence length="157" mass="17853">MIDARKSLVSLRCCISLVDCRQLHTAEHSLFRFLREKEVPLVFVLTKYDAFVRDKVAEAVEDMEDATTEDWRNGRQAAQESIAELRGILEHEMGYGVKVQEVSKAKKDANLVQKLVVETTSIVKPNLRIVWYRAQGVLANQKRHGNPPLPIVPILTD</sequence>
<keyword evidence="2" id="KW-1185">Reference proteome</keyword>
<evidence type="ECO:0000313" key="2">
    <source>
        <dbReference type="Proteomes" id="UP000800200"/>
    </source>
</evidence>
<name>A0A6A6DDA0_9PEZI</name>
<gene>
    <name evidence="1" type="ORF">K469DRAFT_28259</name>
</gene>
<evidence type="ECO:0000313" key="1">
    <source>
        <dbReference type="EMBL" id="KAF2176448.1"/>
    </source>
</evidence>
<accession>A0A6A6DDA0</accession>
<proteinExistence type="predicted"/>
<dbReference type="InterPro" id="IPR027417">
    <property type="entry name" value="P-loop_NTPase"/>
</dbReference>
<protein>
    <submittedName>
        <fullName evidence="1">Uncharacterized protein</fullName>
    </submittedName>
</protein>
<dbReference type="Proteomes" id="UP000800200">
    <property type="component" value="Unassembled WGS sequence"/>
</dbReference>